<evidence type="ECO:0000256" key="1">
    <source>
        <dbReference type="SAM" id="MobiDB-lite"/>
    </source>
</evidence>
<accession>A0A5C5B8K3</accession>
<dbReference type="InterPro" id="IPR021678">
    <property type="entry name" value="DUF3263"/>
</dbReference>
<gene>
    <name evidence="2" type="ORF">FH969_12020</name>
</gene>
<dbReference type="Pfam" id="PF11662">
    <property type="entry name" value="DUF3263"/>
    <property type="match status" value="1"/>
</dbReference>
<protein>
    <submittedName>
        <fullName evidence="2">DUF3263 domain-containing protein</fullName>
    </submittedName>
</protein>
<keyword evidence="3" id="KW-1185">Reference proteome</keyword>
<sequence length="111" mass="12212">MSAVPEHAAPGVEPDGSRSDAGLENGLTDTERAVLEFERGWWRHGGAKESAIAELFGMTATRYYQTLNVLIDSPAALAADPMLVKRLRRLRAQRQQARQARRLTDLPAAGR</sequence>
<dbReference type="RefSeq" id="WP_139987398.1">
    <property type="nucleotide sequence ID" value="NZ_VENP01000052.1"/>
</dbReference>
<organism evidence="2 3">
    <name type="scientific">Miniimonas arenae</name>
    <dbReference type="NCBI Taxonomy" id="676201"/>
    <lineage>
        <taxon>Bacteria</taxon>
        <taxon>Bacillati</taxon>
        <taxon>Actinomycetota</taxon>
        <taxon>Actinomycetes</taxon>
        <taxon>Micrococcales</taxon>
        <taxon>Beutenbergiaceae</taxon>
        <taxon>Miniimonas</taxon>
    </lineage>
</organism>
<feature type="region of interest" description="Disordered" evidence="1">
    <location>
        <begin position="1"/>
        <end position="28"/>
    </location>
</feature>
<comment type="caution">
    <text evidence="2">The sequence shown here is derived from an EMBL/GenBank/DDBJ whole genome shotgun (WGS) entry which is preliminary data.</text>
</comment>
<dbReference type="Proteomes" id="UP000313849">
    <property type="component" value="Unassembled WGS sequence"/>
</dbReference>
<evidence type="ECO:0000313" key="3">
    <source>
        <dbReference type="Proteomes" id="UP000313849"/>
    </source>
</evidence>
<dbReference type="AlphaFoldDB" id="A0A5C5B8K3"/>
<reference evidence="2 3" key="1">
    <citation type="submission" date="2019-06" db="EMBL/GenBank/DDBJ databases">
        <title>Draft genome sequence of Miniimonas arenae KCTC 19750T isolated from sea sand.</title>
        <authorList>
            <person name="Park S.-J."/>
        </authorList>
    </citation>
    <scope>NUCLEOTIDE SEQUENCE [LARGE SCALE GENOMIC DNA]</scope>
    <source>
        <strain evidence="2 3">KCTC 19750</strain>
    </source>
</reference>
<name>A0A5C5B8K3_9MICO</name>
<dbReference type="OrthoDB" id="3268863at2"/>
<evidence type="ECO:0000313" key="2">
    <source>
        <dbReference type="EMBL" id="TNU73313.1"/>
    </source>
</evidence>
<proteinExistence type="predicted"/>
<dbReference type="EMBL" id="VENP01000052">
    <property type="protein sequence ID" value="TNU73313.1"/>
    <property type="molecule type" value="Genomic_DNA"/>
</dbReference>